<dbReference type="Proteomes" id="UP000298493">
    <property type="component" value="Unassembled WGS sequence"/>
</dbReference>
<organism evidence="2 3">
    <name type="scientific">Venturia nashicola</name>
    <dbReference type="NCBI Taxonomy" id="86259"/>
    <lineage>
        <taxon>Eukaryota</taxon>
        <taxon>Fungi</taxon>
        <taxon>Dikarya</taxon>
        <taxon>Ascomycota</taxon>
        <taxon>Pezizomycotina</taxon>
        <taxon>Dothideomycetes</taxon>
        <taxon>Pleosporomycetidae</taxon>
        <taxon>Venturiales</taxon>
        <taxon>Venturiaceae</taxon>
        <taxon>Venturia</taxon>
    </lineage>
</organism>
<evidence type="ECO:0000313" key="3">
    <source>
        <dbReference type="Proteomes" id="UP000298493"/>
    </source>
</evidence>
<keyword evidence="3" id="KW-1185">Reference proteome</keyword>
<dbReference type="AlphaFoldDB" id="A0A4Z1P2M9"/>
<feature type="region of interest" description="Disordered" evidence="1">
    <location>
        <begin position="97"/>
        <end position="123"/>
    </location>
</feature>
<proteinExistence type="predicted"/>
<dbReference type="EMBL" id="SNSC02000007">
    <property type="protein sequence ID" value="TID22937.1"/>
    <property type="molecule type" value="Genomic_DNA"/>
</dbReference>
<sequence>MSDIHRQEFALSDCLCLRQRNEQVQGLTIDESEVEYWLIGISSWVQPNEPSSAQKISINLEDNDVKPPQVADLPSSNASGSFDGSFECGGRRRWNDHWSMNEAKRQTGGDADARRGTEAGVDRVGQDNKVEDANGLGTIKDVACHYTGSVKGSRVVHLAVDERLVSSGRERNGEMLLRWSEKTLEDAWYPGRGKEVLQYTGFEREQTGLQGQYRMRYCLSCLGSAVPGEDEQVSV</sequence>
<protein>
    <submittedName>
        <fullName evidence="2">Uncharacterized protein</fullName>
    </submittedName>
</protein>
<accession>A0A4Z1P2M9</accession>
<feature type="region of interest" description="Disordered" evidence="1">
    <location>
        <begin position="64"/>
        <end position="84"/>
    </location>
</feature>
<feature type="compositionally biased region" description="Basic and acidic residues" evidence="1">
    <location>
        <begin position="102"/>
        <end position="123"/>
    </location>
</feature>
<evidence type="ECO:0000313" key="2">
    <source>
        <dbReference type="EMBL" id="TID22937.1"/>
    </source>
</evidence>
<reference evidence="2 3" key="1">
    <citation type="submission" date="2019-04" db="EMBL/GenBank/DDBJ databases">
        <title>High contiguity whole genome sequence and gene annotation resource for two Venturia nashicola isolates.</title>
        <authorList>
            <person name="Prokchorchik M."/>
            <person name="Won K."/>
            <person name="Lee Y."/>
            <person name="Choi E.D."/>
            <person name="Segonzac C."/>
            <person name="Sohn K.H."/>
        </authorList>
    </citation>
    <scope>NUCLEOTIDE SEQUENCE [LARGE SCALE GENOMIC DNA]</scope>
    <source>
        <strain evidence="2 3">PRI2</strain>
    </source>
</reference>
<name>A0A4Z1P2M9_9PEZI</name>
<evidence type="ECO:0000256" key="1">
    <source>
        <dbReference type="SAM" id="MobiDB-lite"/>
    </source>
</evidence>
<gene>
    <name evidence="2" type="ORF">E6O75_ATG02111</name>
</gene>
<comment type="caution">
    <text evidence="2">The sequence shown here is derived from an EMBL/GenBank/DDBJ whole genome shotgun (WGS) entry which is preliminary data.</text>
</comment>